<feature type="domain" description="PglD N-terminal" evidence="1">
    <location>
        <begin position="5"/>
        <end position="75"/>
    </location>
</feature>
<organism evidence="2 3">
    <name type="scientific">Fusobacterium hominis</name>
    <dbReference type="NCBI Taxonomy" id="2764326"/>
    <lineage>
        <taxon>Bacteria</taxon>
        <taxon>Fusobacteriati</taxon>
        <taxon>Fusobacteriota</taxon>
        <taxon>Fusobacteriia</taxon>
        <taxon>Fusobacteriales</taxon>
        <taxon>Fusobacteriaceae</taxon>
        <taxon>Fusobacterium</taxon>
    </lineage>
</organism>
<keyword evidence="3" id="KW-1185">Reference proteome</keyword>
<dbReference type="SUPFAM" id="SSF51161">
    <property type="entry name" value="Trimeric LpxA-like enzymes"/>
    <property type="match status" value="1"/>
</dbReference>
<evidence type="ECO:0000259" key="1">
    <source>
        <dbReference type="Pfam" id="PF17836"/>
    </source>
</evidence>
<accession>A0A7G9GVF5</accession>
<name>A0A7G9GVF5_9FUSO</name>
<evidence type="ECO:0000313" key="2">
    <source>
        <dbReference type="EMBL" id="QNM14787.1"/>
    </source>
</evidence>
<dbReference type="RefSeq" id="WP_187422735.1">
    <property type="nucleotide sequence ID" value="NZ_CP060637.1"/>
</dbReference>
<dbReference type="Gene3D" id="2.160.10.10">
    <property type="entry name" value="Hexapeptide repeat proteins"/>
    <property type="match status" value="1"/>
</dbReference>
<keyword evidence="2" id="KW-0808">Transferase</keyword>
<sequence length="174" mass="19253">MSRKKVIIIGTGGHAKVVIDTIQNSMLNDLEIIGVLDDGDIDEIYGVKKIGGFKDIIKYKDCYFHIALGNENLRIYFSNLIGEQKLVTVIHKTAFVSDKSNISNGVYIGAMCVVNPNVKIGLCSIINTGSIIEHDSEICDFAHLSYRTLVGSNCKVKNKKYLEMGTILLRNEVV</sequence>
<dbReference type="Proteomes" id="UP000515913">
    <property type="component" value="Chromosome"/>
</dbReference>
<evidence type="ECO:0000313" key="3">
    <source>
        <dbReference type="Proteomes" id="UP000515913"/>
    </source>
</evidence>
<dbReference type="EMBL" id="CP060637">
    <property type="protein sequence ID" value="QNM14787.1"/>
    <property type="molecule type" value="Genomic_DNA"/>
</dbReference>
<dbReference type="AlphaFoldDB" id="A0A7G9GVF5"/>
<proteinExistence type="predicted"/>
<gene>
    <name evidence="2" type="ORF">H9Q81_07430</name>
</gene>
<dbReference type="Gene3D" id="3.40.50.20">
    <property type="match status" value="1"/>
</dbReference>
<dbReference type="InterPro" id="IPR041561">
    <property type="entry name" value="PglD_N"/>
</dbReference>
<dbReference type="KEGG" id="fho:H9Q81_07430"/>
<reference evidence="2 3" key="1">
    <citation type="submission" date="2020-08" db="EMBL/GenBank/DDBJ databases">
        <authorList>
            <person name="Liu C."/>
            <person name="Sun Q."/>
        </authorList>
    </citation>
    <scope>NUCLEOTIDE SEQUENCE [LARGE SCALE GENOMIC DNA]</scope>
    <source>
        <strain evidence="2 3">NSJ-57</strain>
    </source>
</reference>
<protein>
    <submittedName>
        <fullName evidence="2">Transferase</fullName>
    </submittedName>
</protein>
<dbReference type="GO" id="GO:0016740">
    <property type="term" value="F:transferase activity"/>
    <property type="evidence" value="ECO:0007669"/>
    <property type="project" value="UniProtKB-KW"/>
</dbReference>
<dbReference type="Pfam" id="PF17836">
    <property type="entry name" value="PglD_N"/>
    <property type="match status" value="1"/>
</dbReference>
<dbReference type="InterPro" id="IPR011004">
    <property type="entry name" value="Trimer_LpxA-like_sf"/>
</dbReference>